<accession>A0ABN3WC57</accession>
<sequence length="255" mass="27950">MQRMVLKLATWNIGGGMLGRSHQRAGSPSLDYYASVLNTNLPDVVCLQEAHDYDGLREGQTERLAALASYPYFASFPVSESHLAADANLALGVLSRFPIRDFTYRQFPNPKLEGVGPNDESWQLHDKGYAVGFTEVGDRTLALVTGHCFPLHRFGASPVEPRFAPMWQMLAQDLLTVGGTGEAWAAMDLNHGRVADLLGEVLRSGSYFSAFDGTPTTPKGAQWDHILYGRALRLLSTMVAPTASDHSYCQISVLM</sequence>
<reference evidence="2 3" key="1">
    <citation type="journal article" date="2019" name="Int. J. Syst. Evol. Microbiol.">
        <title>The Global Catalogue of Microorganisms (GCM) 10K type strain sequencing project: providing services to taxonomists for standard genome sequencing and annotation.</title>
        <authorList>
            <consortium name="The Broad Institute Genomics Platform"/>
            <consortium name="The Broad Institute Genome Sequencing Center for Infectious Disease"/>
            <person name="Wu L."/>
            <person name="Ma J."/>
        </authorList>
    </citation>
    <scope>NUCLEOTIDE SEQUENCE [LARGE SCALE GENOMIC DNA]</scope>
    <source>
        <strain evidence="2 3">JCM 6242</strain>
    </source>
</reference>
<dbReference type="InterPro" id="IPR036691">
    <property type="entry name" value="Endo/exonu/phosph_ase_sf"/>
</dbReference>
<protein>
    <recommendedName>
        <fullName evidence="1">Endonuclease/exonuclease/phosphatase domain-containing protein</fullName>
    </recommendedName>
</protein>
<evidence type="ECO:0000313" key="3">
    <source>
        <dbReference type="Proteomes" id="UP001500831"/>
    </source>
</evidence>
<proteinExistence type="predicted"/>
<dbReference type="Pfam" id="PF03372">
    <property type="entry name" value="Exo_endo_phos"/>
    <property type="match status" value="1"/>
</dbReference>
<evidence type="ECO:0000259" key="1">
    <source>
        <dbReference type="Pfam" id="PF03372"/>
    </source>
</evidence>
<dbReference type="Gene3D" id="3.60.10.10">
    <property type="entry name" value="Endonuclease/exonuclease/phosphatase"/>
    <property type="match status" value="1"/>
</dbReference>
<comment type="caution">
    <text evidence="2">The sequence shown here is derived from an EMBL/GenBank/DDBJ whole genome shotgun (WGS) entry which is preliminary data.</text>
</comment>
<name>A0ABN3WC57_9ACTN</name>
<dbReference type="Proteomes" id="UP001500831">
    <property type="component" value="Unassembled WGS sequence"/>
</dbReference>
<dbReference type="EMBL" id="BAAAVI010000100">
    <property type="protein sequence ID" value="GAA2909496.1"/>
    <property type="molecule type" value="Genomic_DNA"/>
</dbReference>
<evidence type="ECO:0000313" key="2">
    <source>
        <dbReference type="EMBL" id="GAA2909496.1"/>
    </source>
</evidence>
<dbReference type="InterPro" id="IPR005135">
    <property type="entry name" value="Endo/exonuclease/phosphatase"/>
</dbReference>
<dbReference type="SUPFAM" id="SSF56219">
    <property type="entry name" value="DNase I-like"/>
    <property type="match status" value="1"/>
</dbReference>
<gene>
    <name evidence="2" type="ORF">GCM10010517_75910</name>
</gene>
<keyword evidence="3" id="KW-1185">Reference proteome</keyword>
<organism evidence="2 3">
    <name type="scientific">Streptosporangium fragile</name>
    <dbReference type="NCBI Taxonomy" id="46186"/>
    <lineage>
        <taxon>Bacteria</taxon>
        <taxon>Bacillati</taxon>
        <taxon>Actinomycetota</taxon>
        <taxon>Actinomycetes</taxon>
        <taxon>Streptosporangiales</taxon>
        <taxon>Streptosporangiaceae</taxon>
        <taxon>Streptosporangium</taxon>
    </lineage>
</organism>
<feature type="domain" description="Endonuclease/exonuclease/phosphatase" evidence="1">
    <location>
        <begin position="9"/>
        <end position="246"/>
    </location>
</feature>